<dbReference type="InterPro" id="IPR036259">
    <property type="entry name" value="MFS_trans_sf"/>
</dbReference>
<comment type="caution">
    <text evidence="6">The sequence shown here is derived from an EMBL/GenBank/DDBJ whole genome shotgun (WGS) entry which is preliminary data.</text>
</comment>
<feature type="transmembrane region" description="Helical" evidence="5">
    <location>
        <begin position="608"/>
        <end position="628"/>
    </location>
</feature>
<evidence type="ECO:0000256" key="1">
    <source>
        <dbReference type="ARBA" id="ARBA00022692"/>
    </source>
</evidence>
<feature type="compositionally biased region" description="Low complexity" evidence="4">
    <location>
        <begin position="312"/>
        <end position="330"/>
    </location>
</feature>
<feature type="region of interest" description="Disordered" evidence="4">
    <location>
        <begin position="221"/>
        <end position="279"/>
    </location>
</feature>
<sequence length="834" mass="82990">MPQSNSSPFAGLSHGSLYCLASLILGIELNIVGPTVDSLAAQVGATEAALGGVVGLGGIGLLLGGLPAGWLLDRLPGHTVLTSALVLQAVTFFLLPHCAHLAVLAATYCAAALTFNAITTGANALILWRYPASQGAWLNLASALFGVGCFLAPVLADLASRGGGERGGGGQGHDSDAGGTDGYGVGDGTPFSLRGGPAALAYYAVAAGAATCAIWAASLPSPQRPEPHHHHHHQHQNEDGAVGEGRQSLTQRVKPQRAAASGKSSSSSGRASSGSFQEIRSSPSFASVLDLGGLESSTGIFDTGVDALGAPPASAAEGSAAWGTSSTTSPDGVTASPIAQLSAADLAAASNACLAAQDPSTGTESKSMLPATLMCDGHSNSGGIGGGGSISGTEGGFGSALSTSPTAWDETGSGSPDQNGEEPVFGAAATASTAGADTGLPAAVSGSVSGGGSARAAQLHNTASDILSAAAAQIKLLQGQREQQQRFGADGASMNPPGGWWRGDRVPSAAAADSQFEVEGNGGEEVGSGGGPLAAAASTTSPPPPLSPTAALFRRYLHELRMGWPVLLPVVILLFANISTQASFGAWVTTYCQRAAGLDEATAHAVTAAYWAAFTGTRMAAVAAAPFLHASRVLLITSPFAVAGAGLAVMGLPKISWLFPHAAATAEATAAAAAAAGGGDGTALADSLPVWALYTAVCLVGVGVSTGFANTVSLTGDHLQLDGFTNGILSSVAGLASTLCPAAVPWLAAHTRLGYGALMAVALAMSGVQLAMVVAALIGARWVDEWQRLEEEGEMQQGGDVAGLKRGANGRLHRGAVSRDLMAPLLACRPSAEK</sequence>
<keyword evidence="2 5" id="KW-1133">Transmembrane helix</keyword>
<dbReference type="SUPFAM" id="SSF103473">
    <property type="entry name" value="MFS general substrate transporter"/>
    <property type="match status" value="2"/>
</dbReference>
<dbReference type="EMBL" id="BNCQ01000004">
    <property type="protein sequence ID" value="GIL97397.1"/>
    <property type="molecule type" value="Genomic_DNA"/>
</dbReference>
<feature type="transmembrane region" description="Helical" evidence="5">
    <location>
        <begin position="39"/>
        <end position="63"/>
    </location>
</feature>
<keyword evidence="3 5" id="KW-0472">Membrane</keyword>
<feature type="transmembrane region" description="Helical" evidence="5">
    <location>
        <begin position="135"/>
        <end position="156"/>
    </location>
</feature>
<feature type="transmembrane region" description="Helical" evidence="5">
    <location>
        <begin position="724"/>
        <end position="747"/>
    </location>
</feature>
<feature type="compositionally biased region" description="Gly residues" evidence="4">
    <location>
        <begin position="520"/>
        <end position="532"/>
    </location>
</feature>
<feature type="transmembrane region" description="Helical" evidence="5">
    <location>
        <begin position="200"/>
        <end position="219"/>
    </location>
</feature>
<dbReference type="AlphaFoldDB" id="A0A8J4D7X1"/>
<evidence type="ECO:0000256" key="5">
    <source>
        <dbReference type="SAM" id="Phobius"/>
    </source>
</evidence>
<feature type="compositionally biased region" description="Gly residues" evidence="4">
    <location>
        <begin position="385"/>
        <end position="398"/>
    </location>
</feature>
<feature type="region of interest" description="Disordered" evidence="4">
    <location>
        <begin position="519"/>
        <end position="545"/>
    </location>
</feature>
<feature type="transmembrane region" description="Helical" evidence="5">
    <location>
        <begin position="564"/>
        <end position="588"/>
    </location>
</feature>
<protein>
    <submittedName>
        <fullName evidence="6">Uncharacterized protein</fullName>
    </submittedName>
</protein>
<evidence type="ECO:0000313" key="7">
    <source>
        <dbReference type="Proteomes" id="UP000722791"/>
    </source>
</evidence>
<feature type="transmembrane region" description="Helical" evidence="5">
    <location>
        <begin position="12"/>
        <end position="33"/>
    </location>
</feature>
<evidence type="ECO:0000256" key="2">
    <source>
        <dbReference type="ARBA" id="ARBA00022989"/>
    </source>
</evidence>
<organism evidence="6 7">
    <name type="scientific">Volvox reticuliferus</name>
    <dbReference type="NCBI Taxonomy" id="1737510"/>
    <lineage>
        <taxon>Eukaryota</taxon>
        <taxon>Viridiplantae</taxon>
        <taxon>Chlorophyta</taxon>
        <taxon>core chlorophytes</taxon>
        <taxon>Chlorophyceae</taxon>
        <taxon>CS clade</taxon>
        <taxon>Chlamydomonadales</taxon>
        <taxon>Volvocaceae</taxon>
        <taxon>Volvox</taxon>
    </lineage>
</organism>
<feature type="region of interest" description="Disordered" evidence="4">
    <location>
        <begin position="163"/>
        <end position="183"/>
    </location>
</feature>
<accession>A0A8J4D7X1</accession>
<feature type="compositionally biased region" description="Polar residues" evidence="4">
    <location>
        <begin position="400"/>
        <end position="418"/>
    </location>
</feature>
<feature type="transmembrane region" description="Helical" evidence="5">
    <location>
        <begin position="691"/>
        <end position="712"/>
    </location>
</feature>
<proteinExistence type="predicted"/>
<name>A0A8J4D7X1_9CHLO</name>
<feature type="transmembrane region" description="Helical" evidence="5">
    <location>
        <begin position="101"/>
        <end position="128"/>
    </location>
</feature>
<reference evidence="6" key="1">
    <citation type="journal article" date="2021" name="Proc. Natl. Acad. Sci. U.S.A.">
        <title>Three genomes in the algal genus Volvox reveal the fate of a haploid sex-determining region after a transition to homothallism.</title>
        <authorList>
            <person name="Yamamoto K."/>
            <person name="Hamaji T."/>
            <person name="Kawai-Toyooka H."/>
            <person name="Matsuzaki R."/>
            <person name="Takahashi F."/>
            <person name="Nishimura Y."/>
            <person name="Kawachi M."/>
            <person name="Noguchi H."/>
            <person name="Minakuchi Y."/>
            <person name="Umen J.G."/>
            <person name="Toyoda A."/>
            <person name="Nozaki H."/>
        </authorList>
    </citation>
    <scope>NUCLEOTIDE SEQUENCE</scope>
    <source>
        <strain evidence="6">NIES-3785</strain>
    </source>
</reference>
<dbReference type="Gene3D" id="1.20.1250.20">
    <property type="entry name" value="MFS general substrate transporter like domains"/>
    <property type="match status" value="1"/>
</dbReference>
<keyword evidence="1 5" id="KW-0812">Transmembrane</keyword>
<gene>
    <name evidence="6" type="ORF">Vretimale_3058</name>
</gene>
<evidence type="ECO:0000256" key="4">
    <source>
        <dbReference type="SAM" id="MobiDB-lite"/>
    </source>
</evidence>
<feature type="transmembrane region" description="Helical" evidence="5">
    <location>
        <begin position="753"/>
        <end position="778"/>
    </location>
</feature>
<feature type="compositionally biased region" description="Gly residues" evidence="4">
    <location>
        <begin position="163"/>
        <end position="172"/>
    </location>
</feature>
<feature type="transmembrane region" description="Helical" evidence="5">
    <location>
        <begin position="633"/>
        <end position="652"/>
    </location>
</feature>
<evidence type="ECO:0000313" key="6">
    <source>
        <dbReference type="EMBL" id="GIL97397.1"/>
    </source>
</evidence>
<dbReference type="PANTHER" id="PTHR23121:SF9">
    <property type="entry name" value="SODIUM-DEPENDENT GLUCOSE TRANSPORTER 1"/>
    <property type="match status" value="1"/>
</dbReference>
<dbReference type="PANTHER" id="PTHR23121">
    <property type="entry name" value="SODIUM-DEPENDENT GLUCOSE TRANSPORTER 1"/>
    <property type="match status" value="1"/>
</dbReference>
<dbReference type="Proteomes" id="UP000722791">
    <property type="component" value="Unassembled WGS sequence"/>
</dbReference>
<feature type="region of interest" description="Disordered" evidence="4">
    <location>
        <begin position="385"/>
        <end position="423"/>
    </location>
</feature>
<feature type="region of interest" description="Disordered" evidence="4">
    <location>
        <begin position="312"/>
        <end position="334"/>
    </location>
</feature>
<evidence type="ECO:0000256" key="3">
    <source>
        <dbReference type="ARBA" id="ARBA00023136"/>
    </source>
</evidence>
<feature type="compositionally biased region" description="Low complexity" evidence="4">
    <location>
        <begin position="257"/>
        <end position="275"/>
    </location>
</feature>